<comment type="similarity">
    <text evidence="1">Belongs to the class-II pyridoxal-phosphate-dependent aminotransferase family. Histidinol-phosphate aminotransferase subfamily.</text>
</comment>
<dbReference type="InterPro" id="IPR015421">
    <property type="entry name" value="PyrdxlP-dep_Trfase_major"/>
</dbReference>
<evidence type="ECO:0000256" key="2">
    <source>
        <dbReference type="ARBA" id="ARBA00022576"/>
    </source>
</evidence>
<organism evidence="6 7">
    <name type="scientific">Maribacter cobaltidurans</name>
    <dbReference type="NCBI Taxonomy" id="1178778"/>
    <lineage>
        <taxon>Bacteria</taxon>
        <taxon>Pseudomonadati</taxon>
        <taxon>Bacteroidota</taxon>
        <taxon>Flavobacteriia</taxon>
        <taxon>Flavobacteriales</taxon>
        <taxon>Flavobacteriaceae</taxon>
        <taxon>Maribacter</taxon>
    </lineage>
</organism>
<keyword evidence="4" id="KW-0663">Pyridoxal phosphate</keyword>
<dbReference type="Proteomes" id="UP000215244">
    <property type="component" value="Chromosome"/>
</dbReference>
<keyword evidence="3 6" id="KW-0808">Transferase</keyword>
<keyword evidence="2 6" id="KW-0032">Aminotransferase</keyword>
<evidence type="ECO:0000259" key="5">
    <source>
        <dbReference type="Pfam" id="PF00155"/>
    </source>
</evidence>
<keyword evidence="7" id="KW-1185">Reference proteome</keyword>
<dbReference type="SUPFAM" id="SSF53383">
    <property type="entry name" value="PLP-dependent transferases"/>
    <property type="match status" value="1"/>
</dbReference>
<reference evidence="6 7" key="1">
    <citation type="submission" date="2017-08" db="EMBL/GenBank/DDBJ databases">
        <title>The complete genome sequence of Maribacter sp. B1, isolated from deep-sea sediment.</title>
        <authorList>
            <person name="Wu Y.-H."/>
            <person name="Cheng H."/>
            <person name="Xu X.-W."/>
        </authorList>
    </citation>
    <scope>NUCLEOTIDE SEQUENCE [LARGE SCALE GENOMIC DNA]</scope>
    <source>
        <strain evidence="6 7">B1</strain>
    </source>
</reference>
<name>A0A223V4V4_9FLAO</name>
<dbReference type="InterPro" id="IPR004839">
    <property type="entry name" value="Aminotransferase_I/II_large"/>
</dbReference>
<dbReference type="KEGG" id="marb:CJ263_09015"/>
<dbReference type="OrthoDB" id="9813612at2"/>
<dbReference type="RefSeq" id="WP_094996961.1">
    <property type="nucleotide sequence ID" value="NZ_BMJL01000002.1"/>
</dbReference>
<dbReference type="AlphaFoldDB" id="A0A223V4V4"/>
<dbReference type="GO" id="GO:0030170">
    <property type="term" value="F:pyridoxal phosphate binding"/>
    <property type="evidence" value="ECO:0007669"/>
    <property type="project" value="InterPro"/>
</dbReference>
<dbReference type="EMBL" id="CP022957">
    <property type="protein sequence ID" value="ASV30342.1"/>
    <property type="molecule type" value="Genomic_DNA"/>
</dbReference>
<dbReference type="InterPro" id="IPR015424">
    <property type="entry name" value="PyrdxlP-dep_Trfase"/>
</dbReference>
<dbReference type="InterPro" id="IPR015422">
    <property type="entry name" value="PyrdxlP-dep_Trfase_small"/>
</dbReference>
<evidence type="ECO:0000313" key="7">
    <source>
        <dbReference type="Proteomes" id="UP000215244"/>
    </source>
</evidence>
<dbReference type="PANTHER" id="PTHR43643:SF3">
    <property type="entry name" value="HISTIDINOL-PHOSPHATE AMINOTRANSFERASE"/>
    <property type="match status" value="1"/>
</dbReference>
<gene>
    <name evidence="6" type="ORF">CJ263_09015</name>
</gene>
<evidence type="ECO:0000256" key="1">
    <source>
        <dbReference type="ARBA" id="ARBA00007970"/>
    </source>
</evidence>
<dbReference type="PANTHER" id="PTHR43643">
    <property type="entry name" value="HISTIDINOL-PHOSPHATE AMINOTRANSFERASE 2"/>
    <property type="match status" value="1"/>
</dbReference>
<accession>A0A223V4V4</accession>
<feature type="domain" description="Aminotransferase class I/classII large" evidence="5">
    <location>
        <begin position="69"/>
        <end position="391"/>
    </location>
</feature>
<dbReference type="Pfam" id="PF00155">
    <property type="entry name" value="Aminotran_1_2"/>
    <property type="match status" value="1"/>
</dbReference>
<sequence>METGKLNRRNWLKTGLLTAGGITLFPHLGISEVPKTYIPLDTEGNALYSPFFKEFVPKEFPEESKLLAKLNANENPYGPSPKAVEALREVATKGNRYAWKELFGLIDKIAVEEGVSPKNIMMGPGSSDLLEKTGMVLFLDGGNVVSADPSYMSLMQVAQATGASWKPVPLKEDWSHDLKAMEEAVDSETKLVYICNPNNPTGSITDSKELLDFCSRVSEKVPVFVDEAYLAFLEDGAKQSMVSLINEGKDVIIARTFSKIHGMAGLRVGYIVAQESTLEKIQKITRGGMGISYTSIFAALASMDDKDFQDSSREKNAAAREYVYKSLSKLGYDYVPSHTSFIIFPIEMDGKLFLDKMRAKQVGVRAFEFMGKNWCRVSMGTMDEMKIFTAALTDVLA</sequence>
<dbReference type="CDD" id="cd00609">
    <property type="entry name" value="AAT_like"/>
    <property type="match status" value="1"/>
</dbReference>
<proteinExistence type="inferred from homology"/>
<protein>
    <submittedName>
        <fullName evidence="6">Histidinol phosphate aminotransferase</fullName>
    </submittedName>
</protein>
<dbReference type="InterPro" id="IPR050106">
    <property type="entry name" value="HistidinolP_aminotransfase"/>
</dbReference>
<evidence type="ECO:0000256" key="3">
    <source>
        <dbReference type="ARBA" id="ARBA00022679"/>
    </source>
</evidence>
<dbReference type="Gene3D" id="3.90.1150.10">
    <property type="entry name" value="Aspartate Aminotransferase, domain 1"/>
    <property type="match status" value="1"/>
</dbReference>
<evidence type="ECO:0000313" key="6">
    <source>
        <dbReference type="EMBL" id="ASV30342.1"/>
    </source>
</evidence>
<evidence type="ECO:0000256" key="4">
    <source>
        <dbReference type="ARBA" id="ARBA00022898"/>
    </source>
</evidence>
<dbReference type="GO" id="GO:0008483">
    <property type="term" value="F:transaminase activity"/>
    <property type="evidence" value="ECO:0007669"/>
    <property type="project" value="UniProtKB-KW"/>
</dbReference>
<dbReference type="Gene3D" id="3.40.640.10">
    <property type="entry name" value="Type I PLP-dependent aspartate aminotransferase-like (Major domain)"/>
    <property type="match status" value="1"/>
</dbReference>